<name>A0A7W3ZLT6_9ACTN</name>
<sequence length="83" mass="9070">MSTGNANGADGELCGRCRPKWLETVPLVVSRLPCVRPVGHEGSHEDAIWQRWVELPPELVYAVAVACVAEELRRAFADGEAAR</sequence>
<gene>
    <name evidence="1" type="ORF">H3146_07390</name>
</gene>
<evidence type="ECO:0000313" key="2">
    <source>
        <dbReference type="Proteomes" id="UP000525686"/>
    </source>
</evidence>
<dbReference type="RefSeq" id="WP_181353846.1">
    <property type="nucleotide sequence ID" value="NZ_JABJWZ010000042.1"/>
</dbReference>
<dbReference type="EMBL" id="JABJWZ010000042">
    <property type="protein sequence ID" value="MBB1253194.1"/>
    <property type="molecule type" value="Genomic_DNA"/>
</dbReference>
<evidence type="ECO:0000313" key="1">
    <source>
        <dbReference type="EMBL" id="MBB1253194.1"/>
    </source>
</evidence>
<comment type="caution">
    <text evidence="1">The sequence shown here is derived from an EMBL/GenBank/DDBJ whole genome shotgun (WGS) entry which is preliminary data.</text>
</comment>
<protein>
    <submittedName>
        <fullName evidence="1">Uncharacterized protein</fullName>
    </submittedName>
</protein>
<organism evidence="1 2">
    <name type="scientific">Streptomyces alkaliterrae</name>
    <dbReference type="NCBI Taxonomy" id="2213162"/>
    <lineage>
        <taxon>Bacteria</taxon>
        <taxon>Bacillati</taxon>
        <taxon>Actinomycetota</taxon>
        <taxon>Actinomycetes</taxon>
        <taxon>Kitasatosporales</taxon>
        <taxon>Streptomycetaceae</taxon>
        <taxon>Streptomyces</taxon>
    </lineage>
</organism>
<dbReference type="AlphaFoldDB" id="A0A7W3ZLT6"/>
<reference evidence="2" key="1">
    <citation type="submission" date="2020-05" db="EMBL/GenBank/DDBJ databases">
        <title>Classification of alakaliphilic streptomycetes isolated from an alkaline soil next to Lonar Crater, India and a proposal for the recognition of Streptomyces alkaliterrae sp. nov.</title>
        <authorList>
            <person name="Golinska P."/>
        </authorList>
    </citation>
    <scope>NUCLEOTIDE SEQUENCE [LARGE SCALE GENOMIC DNA]</scope>
    <source>
        <strain evidence="2">OF3</strain>
    </source>
</reference>
<proteinExistence type="predicted"/>
<accession>A0A7W3ZLT6</accession>
<dbReference type="Proteomes" id="UP000525686">
    <property type="component" value="Unassembled WGS sequence"/>
</dbReference>